<feature type="compositionally biased region" description="Low complexity" evidence="1">
    <location>
        <begin position="178"/>
        <end position="206"/>
    </location>
</feature>
<feature type="region of interest" description="Disordered" evidence="1">
    <location>
        <begin position="151"/>
        <end position="206"/>
    </location>
</feature>
<feature type="region of interest" description="Disordered" evidence="1">
    <location>
        <begin position="453"/>
        <end position="481"/>
    </location>
</feature>
<organism evidence="2 3">
    <name type="scientific">Linnemannia gamsii</name>
    <dbReference type="NCBI Taxonomy" id="64522"/>
    <lineage>
        <taxon>Eukaryota</taxon>
        <taxon>Fungi</taxon>
        <taxon>Fungi incertae sedis</taxon>
        <taxon>Mucoromycota</taxon>
        <taxon>Mortierellomycotina</taxon>
        <taxon>Mortierellomycetes</taxon>
        <taxon>Mortierellales</taxon>
        <taxon>Mortierellaceae</taxon>
        <taxon>Linnemannia</taxon>
    </lineage>
</organism>
<feature type="region of interest" description="Disordered" evidence="1">
    <location>
        <begin position="846"/>
        <end position="894"/>
    </location>
</feature>
<dbReference type="EMBL" id="JAAAIN010002393">
    <property type="protein sequence ID" value="KAG0293691.1"/>
    <property type="molecule type" value="Genomic_DNA"/>
</dbReference>
<evidence type="ECO:0000313" key="2">
    <source>
        <dbReference type="EMBL" id="KAG0293691.1"/>
    </source>
</evidence>
<keyword evidence="3" id="KW-1185">Reference proteome</keyword>
<reference evidence="2" key="1">
    <citation type="journal article" date="2020" name="Fungal Divers.">
        <title>Resolving the Mortierellaceae phylogeny through synthesis of multi-gene phylogenetics and phylogenomics.</title>
        <authorList>
            <person name="Vandepol N."/>
            <person name="Liber J."/>
            <person name="Desiro A."/>
            <person name="Na H."/>
            <person name="Kennedy M."/>
            <person name="Barry K."/>
            <person name="Grigoriev I.V."/>
            <person name="Miller A.N."/>
            <person name="O'Donnell K."/>
            <person name="Stajich J.E."/>
            <person name="Bonito G."/>
        </authorList>
    </citation>
    <scope>NUCLEOTIDE SEQUENCE</scope>
    <source>
        <strain evidence="2">NVP60</strain>
    </source>
</reference>
<proteinExistence type="predicted"/>
<feature type="compositionally biased region" description="Basic and acidic residues" evidence="1">
    <location>
        <begin position="68"/>
        <end position="98"/>
    </location>
</feature>
<evidence type="ECO:0000256" key="1">
    <source>
        <dbReference type="SAM" id="MobiDB-lite"/>
    </source>
</evidence>
<evidence type="ECO:0000313" key="3">
    <source>
        <dbReference type="Proteomes" id="UP000823405"/>
    </source>
</evidence>
<feature type="region of interest" description="Disordered" evidence="1">
    <location>
        <begin position="219"/>
        <end position="335"/>
    </location>
</feature>
<feature type="compositionally biased region" description="Basic and acidic residues" evidence="1">
    <location>
        <begin position="711"/>
        <end position="721"/>
    </location>
</feature>
<sequence>MKTDRKVDPVSSTTTTTTSSRRHTHTHDNNNTNGAIKTPTTNSRKRKATNNDRRPSDDAADTLTTTTVDEHHIRFVDSKQQSREKGGADGARVGREEYVIAVSGRKKRVLVSPRPSQQQQQKQQQRQHEDMDLDMNNSDVDVVTVDEVVPRKKRSTARSSLAAVSVSVVPDPAPIPPTETAVTTPSSTSKSKASKRSASTTATSIKSAVAATVATALVAESCPASERRDKVNRNGTNTDSGHLPTAPTTSTQLPTAKKSRRTSTAPNKAITKSSRSKGTTVAPPTEPTAPTAAAPTTPVNATASSPLASTATAGPASDTAPQKRVLPSRGGMLRDKNTIPIEPSLLEPPPVPAGEYILYLADQQTFHRTTLDPKRVPPASYGGTEPVIPAESSTSSAATALLMPSPPSTTTHIEVPIFKLCSITQFLQEEKKRKMQLLTKALAKEEADAAAEAKALSQSDITSSGTPRAVSTRQKHKAIVNSQQVSVQTAVPSFFSSSSTHAKKATTTNTTIGKIEGAVGASGAGSSSATQEENLSDEVYEKRHRKQEMAEKKLKNREKEKLRHMEVNRLMPISAFRSLQKTVELEEQLKEASASLDSAHHHHSSNNLSLVAAKIMQEEYHRRLLQEAEENLRRYEQLGLADSANISSAPAYSPFSRTKNRLILMTTGSDGQEQAPISGYAGVSSDMKDKSIHHSHSNGLVASEGRRKRPKPTDAHSDDAHGSASPQRRRKKLSASPTGAAPSAHKNQTNPPALVVKPVVAVEPTRPPKPITTFIKPGSILASGSRKSYRVTLAFGEKVPSLDRIDFDLPMDLFGDIMRERFGDAEPALQPVTCSSLKDKSRPVHRATLGGIAKTTSSSAANDGAKDAQPAAFESFSETSSSDPMPVSPPPSVT</sequence>
<feature type="compositionally biased region" description="Polar residues" evidence="1">
    <location>
        <begin position="262"/>
        <end position="278"/>
    </location>
</feature>
<name>A0A9P6QVL0_9FUNG</name>
<dbReference type="OrthoDB" id="2555515at2759"/>
<feature type="compositionally biased region" description="Low complexity" evidence="1">
    <location>
        <begin position="279"/>
        <end position="317"/>
    </location>
</feature>
<comment type="caution">
    <text evidence="2">The sequence shown here is derived from an EMBL/GenBank/DDBJ whole genome shotgun (WGS) entry which is preliminary data.</text>
</comment>
<feature type="compositionally biased region" description="Polar residues" evidence="1">
    <location>
        <begin position="233"/>
        <end position="254"/>
    </location>
</feature>
<feature type="region of interest" description="Disordered" evidence="1">
    <location>
        <begin position="518"/>
        <end position="560"/>
    </location>
</feature>
<feature type="compositionally biased region" description="Polar residues" evidence="1">
    <location>
        <begin position="457"/>
        <end position="472"/>
    </location>
</feature>
<feature type="compositionally biased region" description="Low complexity" evidence="1">
    <location>
        <begin position="871"/>
        <end position="885"/>
    </location>
</feature>
<dbReference type="AlphaFoldDB" id="A0A9P6QVL0"/>
<evidence type="ECO:0008006" key="4">
    <source>
        <dbReference type="Google" id="ProtNLM"/>
    </source>
</evidence>
<feature type="compositionally biased region" description="Basic and acidic residues" evidence="1">
    <location>
        <begin position="547"/>
        <end position="560"/>
    </location>
</feature>
<feature type="region of interest" description="Disordered" evidence="1">
    <location>
        <begin position="1"/>
        <end position="139"/>
    </location>
</feature>
<feature type="region of interest" description="Disordered" evidence="1">
    <location>
        <begin position="666"/>
        <end position="752"/>
    </location>
</feature>
<accession>A0A9P6QVL0</accession>
<protein>
    <recommendedName>
        <fullName evidence="4">Something about silencing protein 4 domain-containing protein</fullName>
    </recommendedName>
</protein>
<gene>
    <name evidence="2" type="ORF">BGZ97_005271</name>
</gene>
<feature type="compositionally biased region" description="Low complexity" evidence="1">
    <location>
        <begin position="157"/>
        <end position="170"/>
    </location>
</feature>
<feature type="compositionally biased region" description="Low complexity" evidence="1">
    <location>
        <begin position="518"/>
        <end position="529"/>
    </location>
</feature>
<dbReference type="Gene3D" id="6.10.250.3170">
    <property type="match status" value="1"/>
</dbReference>
<dbReference type="Proteomes" id="UP000823405">
    <property type="component" value="Unassembled WGS sequence"/>
</dbReference>